<evidence type="ECO:0000313" key="1">
    <source>
        <dbReference type="EMBL" id="CAF2155167.1"/>
    </source>
</evidence>
<sequence>MVSEADKIKDSTRQSKQLEEPKVMDWRCFIGFFSVQVYFVKKSICCLGHLLAFSCD</sequence>
<dbReference type="EMBL" id="HG994355">
    <property type="protein sequence ID" value="CAF2155167.1"/>
    <property type="molecule type" value="Genomic_DNA"/>
</dbReference>
<proteinExistence type="predicted"/>
<protein>
    <submittedName>
        <fullName evidence="1">(rape) hypothetical protein</fullName>
    </submittedName>
</protein>
<dbReference type="AlphaFoldDB" id="A0A816YAM2"/>
<organism evidence="1">
    <name type="scientific">Brassica napus</name>
    <name type="common">Rape</name>
    <dbReference type="NCBI Taxonomy" id="3708"/>
    <lineage>
        <taxon>Eukaryota</taxon>
        <taxon>Viridiplantae</taxon>
        <taxon>Streptophyta</taxon>
        <taxon>Embryophyta</taxon>
        <taxon>Tracheophyta</taxon>
        <taxon>Spermatophyta</taxon>
        <taxon>Magnoliopsida</taxon>
        <taxon>eudicotyledons</taxon>
        <taxon>Gunneridae</taxon>
        <taxon>Pentapetalae</taxon>
        <taxon>rosids</taxon>
        <taxon>malvids</taxon>
        <taxon>Brassicales</taxon>
        <taxon>Brassicaceae</taxon>
        <taxon>Brassiceae</taxon>
        <taxon>Brassica</taxon>
    </lineage>
</organism>
<gene>
    <name evidence="1" type="ORF">DARMORV10_A01P39370.1</name>
</gene>
<reference evidence="1" key="1">
    <citation type="submission" date="2021-01" db="EMBL/GenBank/DDBJ databases">
        <authorList>
            <consortium name="Genoscope - CEA"/>
            <person name="William W."/>
        </authorList>
    </citation>
    <scope>NUCLEOTIDE SEQUENCE</scope>
</reference>
<name>A0A816YAM2_BRANA</name>
<dbReference type="Proteomes" id="UP001295469">
    <property type="component" value="Chromosome A01"/>
</dbReference>
<accession>A0A816YAM2</accession>